<evidence type="ECO:0000313" key="2">
    <source>
        <dbReference type="Proteomes" id="UP000613030"/>
    </source>
</evidence>
<dbReference type="InterPro" id="IPR011652">
    <property type="entry name" value="MORN_2"/>
</dbReference>
<dbReference type="RefSeq" id="WP_202013124.1">
    <property type="nucleotide sequence ID" value="NZ_JAERRB010000008.1"/>
</dbReference>
<evidence type="ECO:0000313" key="1">
    <source>
        <dbReference type="EMBL" id="MBL0743720.1"/>
    </source>
</evidence>
<keyword evidence="2" id="KW-1185">Reference proteome</keyword>
<sequence length="187" mass="21269">MKYALIILLSTLNASAMGQIKFKLYAYSPCSEKVTKIESFGLKKNGLTLAIADTSGVLLLKDTGRYTLLYAMEKIDSTQLRREYYVSAVECFSDTLKLISIDACLEPTSHPNFIGYCCCEKKCQGTQIDFYENGNKRIEGFFKEGIPIGQLKFYYPNGKLKMIKDYSKKGRLKNIKYADHLNPEARF</sequence>
<gene>
    <name evidence="1" type="ORF">JI741_20990</name>
</gene>
<dbReference type="EMBL" id="JAERRB010000008">
    <property type="protein sequence ID" value="MBL0743720.1"/>
    <property type="molecule type" value="Genomic_DNA"/>
</dbReference>
<protein>
    <recommendedName>
        <fullName evidence="3">Toxin-antitoxin system YwqK family antitoxin</fullName>
    </recommendedName>
</protein>
<comment type="caution">
    <text evidence="1">The sequence shown here is derived from an EMBL/GenBank/DDBJ whole genome shotgun (WGS) entry which is preliminary data.</text>
</comment>
<reference evidence="1 2" key="1">
    <citation type="submission" date="2021-01" db="EMBL/GenBank/DDBJ databases">
        <title>Chryseolinea sp. Jin1 Genome sequencing and assembly.</title>
        <authorList>
            <person name="Kim I."/>
        </authorList>
    </citation>
    <scope>NUCLEOTIDE SEQUENCE [LARGE SCALE GENOMIC DNA]</scope>
    <source>
        <strain evidence="1 2">Jin1</strain>
    </source>
</reference>
<dbReference type="Pfam" id="PF07661">
    <property type="entry name" value="MORN_2"/>
    <property type="match status" value="2"/>
</dbReference>
<organism evidence="1 2">
    <name type="scientific">Chryseolinea lacunae</name>
    <dbReference type="NCBI Taxonomy" id="2801331"/>
    <lineage>
        <taxon>Bacteria</taxon>
        <taxon>Pseudomonadati</taxon>
        <taxon>Bacteroidota</taxon>
        <taxon>Cytophagia</taxon>
        <taxon>Cytophagales</taxon>
        <taxon>Fulvivirgaceae</taxon>
        <taxon>Chryseolinea</taxon>
    </lineage>
</organism>
<dbReference type="Proteomes" id="UP000613030">
    <property type="component" value="Unassembled WGS sequence"/>
</dbReference>
<evidence type="ECO:0008006" key="3">
    <source>
        <dbReference type="Google" id="ProtNLM"/>
    </source>
</evidence>
<dbReference type="SUPFAM" id="SSF82185">
    <property type="entry name" value="Histone H3 K4-specific methyltransferase SET7/9 N-terminal domain"/>
    <property type="match status" value="1"/>
</dbReference>
<dbReference type="Gene3D" id="2.20.110.10">
    <property type="entry name" value="Histone H3 K4-specific methyltransferase SET7/9 N-terminal domain"/>
    <property type="match status" value="1"/>
</dbReference>
<name>A0ABS1KWL3_9BACT</name>
<accession>A0ABS1KWL3</accession>
<proteinExistence type="predicted"/>